<dbReference type="STRING" id="1805282.AUJ44_02385"/>
<dbReference type="InterPro" id="IPR003709">
    <property type="entry name" value="VanY-like_core_dom"/>
</dbReference>
<feature type="transmembrane region" description="Helical" evidence="2">
    <location>
        <begin position="12"/>
        <end position="29"/>
    </location>
</feature>
<dbReference type="GO" id="GO:0006508">
    <property type="term" value="P:proteolysis"/>
    <property type="evidence" value="ECO:0007669"/>
    <property type="project" value="InterPro"/>
</dbReference>
<dbReference type="SUPFAM" id="SSF55166">
    <property type="entry name" value="Hedgehog/DD-peptidase"/>
    <property type="match status" value="1"/>
</dbReference>
<proteinExistence type="predicted"/>
<dbReference type="CDD" id="cd14852">
    <property type="entry name" value="LD-carboxypeptidase"/>
    <property type="match status" value="1"/>
</dbReference>
<evidence type="ECO:0000313" key="4">
    <source>
        <dbReference type="EMBL" id="OIO32467.1"/>
    </source>
</evidence>
<dbReference type="InterPro" id="IPR052179">
    <property type="entry name" value="DD-CPase-like"/>
</dbReference>
<reference evidence="4 5" key="1">
    <citation type="journal article" date="2016" name="Environ. Microbiol.">
        <title>Genomic resolution of a cold subsurface aquifer community provides metabolic insights for novel microbes adapted to high CO concentrations.</title>
        <authorList>
            <person name="Probst A.J."/>
            <person name="Castelle C.J."/>
            <person name="Singh A."/>
            <person name="Brown C.T."/>
            <person name="Anantharaman K."/>
            <person name="Sharon I."/>
            <person name="Hug L.A."/>
            <person name="Burstein D."/>
            <person name="Emerson J.B."/>
            <person name="Thomas B.C."/>
            <person name="Banfield J.F."/>
        </authorList>
    </citation>
    <scope>NUCLEOTIDE SEQUENCE [LARGE SCALE GENOMIC DNA]</scope>
    <source>
        <strain evidence="4">CG1_02_47_685</strain>
    </source>
</reference>
<evidence type="ECO:0000256" key="1">
    <source>
        <dbReference type="SAM" id="Coils"/>
    </source>
</evidence>
<evidence type="ECO:0000313" key="5">
    <source>
        <dbReference type="Proteomes" id="UP000183206"/>
    </source>
</evidence>
<feature type="domain" description="D-alanyl-D-alanine carboxypeptidase-like core" evidence="3">
    <location>
        <begin position="152"/>
        <end position="272"/>
    </location>
</feature>
<dbReference type="EMBL" id="MNVO01000037">
    <property type="protein sequence ID" value="OIO32467.1"/>
    <property type="molecule type" value="Genomic_DNA"/>
</dbReference>
<dbReference type="Proteomes" id="UP000183206">
    <property type="component" value="Unassembled WGS sequence"/>
</dbReference>
<accession>A0A1J4V8V8</accession>
<dbReference type="InterPro" id="IPR009045">
    <property type="entry name" value="Zn_M74/Hedgehog-like"/>
</dbReference>
<evidence type="ECO:0000256" key="2">
    <source>
        <dbReference type="SAM" id="Phobius"/>
    </source>
</evidence>
<dbReference type="GO" id="GO:0008233">
    <property type="term" value="F:peptidase activity"/>
    <property type="evidence" value="ECO:0007669"/>
    <property type="project" value="InterPro"/>
</dbReference>
<organism evidence="4 5">
    <name type="scientific">Candidatus Nomurabacteria bacterium CG1_02_47_685</name>
    <dbReference type="NCBI Taxonomy" id="1805282"/>
    <lineage>
        <taxon>Bacteria</taxon>
        <taxon>Candidatus Nomuraibacteriota</taxon>
    </lineage>
</organism>
<dbReference type="Gene3D" id="3.30.1380.10">
    <property type="match status" value="1"/>
</dbReference>
<sequence length="302" mass="34357">MKVLPDNNKYLFLLGAIVAVVGIGGYVSYKNIELNRENKALVTDLAESVALQASTTRMLDDTIALLASTQQNLTQSQNDLQDERAKVGNLANQVQNIVGTVGTLEKLSNTDPELLQKYSKVSFLNEHYIPKKLLQIDGRYVYEAGKDLWMLDRVKSALESLVRDAQARGLDLFVVSAYRSFDEQNDLKSSYTVVYGSGANQFSADQGYSEHQLGTTVDFTTREVGGTFLPFKDTNAYGWLVENAHRYGFILSYPENNDYYQFEPWHWRFVGKELARLLHDENKHFYDLDQREIDAYLVSIFD</sequence>
<keyword evidence="2" id="KW-0812">Transmembrane</keyword>
<gene>
    <name evidence="4" type="ORF">AUJ44_02385</name>
</gene>
<keyword evidence="2" id="KW-0472">Membrane</keyword>
<evidence type="ECO:0000259" key="3">
    <source>
        <dbReference type="Pfam" id="PF02557"/>
    </source>
</evidence>
<dbReference type="AlphaFoldDB" id="A0A1J4V8V8"/>
<dbReference type="Pfam" id="PF02557">
    <property type="entry name" value="VanY"/>
    <property type="match status" value="1"/>
</dbReference>
<dbReference type="PANTHER" id="PTHR34385">
    <property type="entry name" value="D-ALANYL-D-ALANINE CARBOXYPEPTIDASE"/>
    <property type="match status" value="1"/>
</dbReference>
<keyword evidence="1" id="KW-0175">Coiled coil</keyword>
<keyword evidence="2" id="KW-1133">Transmembrane helix</keyword>
<name>A0A1J4V8V8_9BACT</name>
<dbReference type="InterPro" id="IPR058193">
    <property type="entry name" value="VanY/YodJ_core_dom"/>
</dbReference>
<comment type="caution">
    <text evidence="4">The sequence shown here is derived from an EMBL/GenBank/DDBJ whole genome shotgun (WGS) entry which is preliminary data.</text>
</comment>
<dbReference type="PANTHER" id="PTHR34385:SF1">
    <property type="entry name" value="PEPTIDOGLYCAN L-ALANYL-D-GLUTAMATE ENDOPEPTIDASE CWLK"/>
    <property type="match status" value="1"/>
</dbReference>
<protein>
    <recommendedName>
        <fullName evidence="3">D-alanyl-D-alanine carboxypeptidase-like core domain-containing protein</fullName>
    </recommendedName>
</protein>
<feature type="coiled-coil region" evidence="1">
    <location>
        <begin position="66"/>
        <end position="93"/>
    </location>
</feature>